<dbReference type="EMBL" id="VOKX01000093">
    <property type="protein sequence ID" value="KAB7837994.1"/>
    <property type="molecule type" value="Genomic_DNA"/>
</dbReference>
<accession>A0A5N5W3J9</accession>
<gene>
    <name evidence="2" type="ORF">FRZ00_22520</name>
</gene>
<evidence type="ECO:0000313" key="3">
    <source>
        <dbReference type="Proteomes" id="UP000327000"/>
    </source>
</evidence>
<proteinExistence type="predicted"/>
<dbReference type="Proteomes" id="UP000327000">
    <property type="component" value="Unassembled WGS sequence"/>
</dbReference>
<keyword evidence="1" id="KW-0812">Transmembrane</keyword>
<protein>
    <submittedName>
        <fullName evidence="2">Uncharacterized protein</fullName>
    </submittedName>
</protein>
<dbReference type="PROSITE" id="PS50890">
    <property type="entry name" value="PUA"/>
    <property type="match status" value="1"/>
</dbReference>
<comment type="caution">
    <text evidence="2">The sequence shown here is derived from an EMBL/GenBank/DDBJ whole genome shotgun (WGS) entry which is preliminary data.</text>
</comment>
<reference evidence="2 3" key="1">
    <citation type="journal article" date="2019" name="Microb. Cell Fact.">
        <title>Exploring novel herbicidin analogues by transcriptional regulator overexpression and MS/MS molecular networking.</title>
        <authorList>
            <person name="Shi Y."/>
            <person name="Gu R."/>
            <person name="Li Y."/>
            <person name="Wang X."/>
            <person name="Ren W."/>
            <person name="Li X."/>
            <person name="Wang L."/>
            <person name="Xie Y."/>
            <person name="Hong B."/>
        </authorList>
    </citation>
    <scope>NUCLEOTIDE SEQUENCE [LARGE SCALE GENOMIC DNA]</scope>
    <source>
        <strain evidence="2 3">US-43</strain>
    </source>
</reference>
<keyword evidence="1" id="KW-1133">Transmembrane helix</keyword>
<feature type="transmembrane region" description="Helical" evidence="1">
    <location>
        <begin position="29"/>
        <end position="49"/>
    </location>
</feature>
<keyword evidence="1" id="KW-0472">Membrane</keyword>
<keyword evidence="3" id="KW-1185">Reference proteome</keyword>
<sequence length="112" mass="12183">MHLPRLALWCGAAVAFVLAVVAYAAHAFWALALCAALGTVLAGTAEAYADRRRRRDWYTRTFASFDDLRAAVDAPALRRIRDERGVAAAVRAVRGTYPSLPLAEAARLVKTL</sequence>
<dbReference type="RefSeq" id="WP_152264774.1">
    <property type="nucleotide sequence ID" value="NZ_VOKX01000093.1"/>
</dbReference>
<evidence type="ECO:0000256" key="1">
    <source>
        <dbReference type="SAM" id="Phobius"/>
    </source>
</evidence>
<organism evidence="2 3">
    <name type="scientific">Streptomyces mobaraensis</name>
    <name type="common">Streptoverticillium mobaraense</name>
    <dbReference type="NCBI Taxonomy" id="35621"/>
    <lineage>
        <taxon>Bacteria</taxon>
        <taxon>Bacillati</taxon>
        <taxon>Actinomycetota</taxon>
        <taxon>Actinomycetes</taxon>
        <taxon>Kitasatosporales</taxon>
        <taxon>Streptomycetaceae</taxon>
        <taxon>Streptomyces</taxon>
    </lineage>
</organism>
<evidence type="ECO:0000313" key="2">
    <source>
        <dbReference type="EMBL" id="KAB7837994.1"/>
    </source>
</evidence>
<name>A0A5N5W3J9_STRMB</name>
<dbReference type="AlphaFoldDB" id="A0A5N5W3J9"/>